<proteinExistence type="predicted"/>
<dbReference type="RefSeq" id="WP_113783507.1">
    <property type="nucleotide sequence ID" value="NZ_JAKUDR010000014.1"/>
</dbReference>
<evidence type="ECO:0000256" key="1">
    <source>
        <dbReference type="PIRSR" id="PIRSR601310-1"/>
    </source>
</evidence>
<dbReference type="SUPFAM" id="SSF54197">
    <property type="entry name" value="HIT-like"/>
    <property type="match status" value="1"/>
</dbReference>
<dbReference type="AlphaFoldDB" id="A0A366SL95"/>
<organism evidence="5 6">
    <name type="scientific">Enterococcus cecorum</name>
    <dbReference type="NCBI Taxonomy" id="44008"/>
    <lineage>
        <taxon>Bacteria</taxon>
        <taxon>Bacillati</taxon>
        <taxon>Bacillota</taxon>
        <taxon>Bacilli</taxon>
        <taxon>Lactobacillales</taxon>
        <taxon>Enterococcaceae</taxon>
        <taxon>Enterococcus</taxon>
    </lineage>
</organism>
<dbReference type="PANTHER" id="PTHR46648">
    <property type="entry name" value="HIT FAMILY PROTEIN 1"/>
    <property type="match status" value="1"/>
</dbReference>
<dbReference type="PROSITE" id="PS51084">
    <property type="entry name" value="HIT_2"/>
    <property type="match status" value="1"/>
</dbReference>
<evidence type="ECO:0000259" key="4">
    <source>
        <dbReference type="PROSITE" id="PS51084"/>
    </source>
</evidence>
<gene>
    <name evidence="5" type="ORF">EB18_00054</name>
</gene>
<dbReference type="InterPro" id="IPR039384">
    <property type="entry name" value="HINT"/>
</dbReference>
<sequence length="141" mass="16442">MEDCIFCKIIDGEIPSYKIYEDEVVYAFLDITQVTPGHTLVVPKKHAKDIFEYDEELASQVFARIPKIARALEKAYPDMQGLNIINNNREVAYQSVFHSHIHLIPRFSPHDDFSMHFGNHQDQYNPTLMEAIAKRIRESFE</sequence>
<dbReference type="PRINTS" id="PR00332">
    <property type="entry name" value="HISTRIAD"/>
</dbReference>
<dbReference type="InterPro" id="IPR001310">
    <property type="entry name" value="Histidine_triad_HIT"/>
</dbReference>
<evidence type="ECO:0000256" key="3">
    <source>
        <dbReference type="PROSITE-ProRule" id="PRU00464"/>
    </source>
</evidence>
<dbReference type="Proteomes" id="UP000252800">
    <property type="component" value="Unassembled WGS sequence"/>
</dbReference>
<dbReference type="Gene3D" id="3.30.428.10">
    <property type="entry name" value="HIT-like"/>
    <property type="match status" value="1"/>
</dbReference>
<dbReference type="PANTHER" id="PTHR46648:SF1">
    <property type="entry name" value="ADENOSINE 5'-MONOPHOSPHORAMIDASE HNT1"/>
    <property type="match status" value="1"/>
</dbReference>
<dbReference type="GO" id="GO:0003824">
    <property type="term" value="F:catalytic activity"/>
    <property type="evidence" value="ECO:0007669"/>
    <property type="project" value="InterPro"/>
</dbReference>
<dbReference type="Pfam" id="PF01230">
    <property type="entry name" value="HIT"/>
    <property type="match status" value="1"/>
</dbReference>
<accession>A0A366SL95</accession>
<dbReference type="InterPro" id="IPR036265">
    <property type="entry name" value="HIT-like_sf"/>
</dbReference>
<feature type="domain" description="HIT" evidence="4">
    <location>
        <begin position="5"/>
        <end position="115"/>
    </location>
</feature>
<evidence type="ECO:0000313" key="6">
    <source>
        <dbReference type="Proteomes" id="UP000252800"/>
    </source>
</evidence>
<name>A0A366SL95_9ENTE</name>
<dbReference type="GO" id="GO:0009117">
    <property type="term" value="P:nucleotide metabolic process"/>
    <property type="evidence" value="ECO:0007669"/>
    <property type="project" value="TreeGrafter"/>
</dbReference>
<reference evidence="5 6" key="1">
    <citation type="submission" date="2015-06" db="EMBL/GenBank/DDBJ databases">
        <title>The Genome Sequence of Enterococcus cecorum 170AEA1.</title>
        <authorList>
            <consortium name="The Broad Institute Genomics Platform"/>
            <consortium name="The Broad Institute Genome Sequencing Center for Infectious Disease"/>
            <person name="Earl A.M."/>
            <person name="Van Tyne D."/>
            <person name="Lebreton F."/>
            <person name="Saavedra J.T."/>
            <person name="Gilmore M.S."/>
            <person name="Manson McGuire A."/>
            <person name="Clock S."/>
            <person name="Crupain M."/>
            <person name="Rangan U."/>
            <person name="Young S."/>
            <person name="Abouelleil A."/>
            <person name="Cao P."/>
            <person name="Chapman S.B."/>
            <person name="Griggs A."/>
            <person name="Priest M."/>
            <person name="Shea T."/>
            <person name="Wortman J."/>
            <person name="Nusbaum C."/>
            <person name="Birren B."/>
        </authorList>
    </citation>
    <scope>NUCLEOTIDE SEQUENCE [LARGE SCALE GENOMIC DNA]</scope>
    <source>
        <strain evidence="5 6">170AEA1</strain>
    </source>
</reference>
<protein>
    <submittedName>
        <fullName evidence="5">Histidine triad protein</fullName>
    </submittedName>
</protein>
<dbReference type="CDD" id="cd01277">
    <property type="entry name" value="HINT_subgroup"/>
    <property type="match status" value="1"/>
</dbReference>
<comment type="caution">
    <text evidence="5">The sequence shown here is derived from an EMBL/GenBank/DDBJ whole genome shotgun (WGS) entry which is preliminary data.</text>
</comment>
<dbReference type="EMBL" id="LEOY01000002">
    <property type="protein sequence ID" value="RBR31632.1"/>
    <property type="molecule type" value="Genomic_DNA"/>
</dbReference>
<evidence type="ECO:0000313" key="5">
    <source>
        <dbReference type="EMBL" id="RBR31632.1"/>
    </source>
</evidence>
<evidence type="ECO:0000256" key="2">
    <source>
        <dbReference type="PIRSR" id="PIRSR601310-3"/>
    </source>
</evidence>
<dbReference type="InterPro" id="IPR011146">
    <property type="entry name" value="HIT-like"/>
</dbReference>
<dbReference type="PROSITE" id="PS00892">
    <property type="entry name" value="HIT_1"/>
    <property type="match status" value="1"/>
</dbReference>
<dbReference type="InterPro" id="IPR019808">
    <property type="entry name" value="Histidine_triad_CS"/>
</dbReference>
<dbReference type="FunFam" id="3.30.428.10:FF:000014">
    <property type="entry name" value="Putative histidine triad (HIT) protein"/>
    <property type="match status" value="1"/>
</dbReference>
<feature type="active site" description="Tele-AMP-histidine intermediate" evidence="1">
    <location>
        <position position="100"/>
    </location>
</feature>
<feature type="short sequence motif" description="Histidine triad motif" evidence="2 3">
    <location>
        <begin position="98"/>
        <end position="102"/>
    </location>
</feature>